<dbReference type="Pfam" id="PF06985">
    <property type="entry name" value="HET"/>
    <property type="match status" value="1"/>
</dbReference>
<protein>
    <recommendedName>
        <fullName evidence="1">Heterokaryon incompatibility domain-containing protein</fullName>
    </recommendedName>
</protein>
<evidence type="ECO:0000313" key="2">
    <source>
        <dbReference type="EMBL" id="KAF2144940.1"/>
    </source>
</evidence>
<feature type="domain" description="Heterokaryon incompatibility" evidence="1">
    <location>
        <begin position="2"/>
        <end position="142"/>
    </location>
</feature>
<reference evidence="2" key="1">
    <citation type="journal article" date="2020" name="Stud. Mycol.">
        <title>101 Dothideomycetes genomes: a test case for predicting lifestyles and emergence of pathogens.</title>
        <authorList>
            <person name="Haridas S."/>
            <person name="Albert R."/>
            <person name="Binder M."/>
            <person name="Bloem J."/>
            <person name="Labutti K."/>
            <person name="Salamov A."/>
            <person name="Andreopoulos B."/>
            <person name="Baker S."/>
            <person name="Barry K."/>
            <person name="Bills G."/>
            <person name="Bluhm B."/>
            <person name="Cannon C."/>
            <person name="Castanera R."/>
            <person name="Culley D."/>
            <person name="Daum C."/>
            <person name="Ezra D."/>
            <person name="Gonzalez J."/>
            <person name="Henrissat B."/>
            <person name="Kuo A."/>
            <person name="Liang C."/>
            <person name="Lipzen A."/>
            <person name="Lutzoni F."/>
            <person name="Magnuson J."/>
            <person name="Mondo S."/>
            <person name="Nolan M."/>
            <person name="Ohm R."/>
            <person name="Pangilinan J."/>
            <person name="Park H.-J."/>
            <person name="Ramirez L."/>
            <person name="Alfaro M."/>
            <person name="Sun H."/>
            <person name="Tritt A."/>
            <person name="Yoshinaga Y."/>
            <person name="Zwiers L.-H."/>
            <person name="Turgeon B."/>
            <person name="Goodwin S."/>
            <person name="Spatafora J."/>
            <person name="Crous P."/>
            <person name="Grigoriev I."/>
        </authorList>
    </citation>
    <scope>NUCLEOTIDE SEQUENCE</scope>
    <source>
        <strain evidence="2">CBS 121167</strain>
    </source>
</reference>
<dbReference type="PANTHER" id="PTHR33112">
    <property type="entry name" value="DOMAIN PROTEIN, PUTATIVE-RELATED"/>
    <property type="match status" value="1"/>
</dbReference>
<dbReference type="OrthoDB" id="2958217at2759"/>
<organism evidence="2 3">
    <name type="scientific">Aplosporella prunicola CBS 121167</name>
    <dbReference type="NCBI Taxonomy" id="1176127"/>
    <lineage>
        <taxon>Eukaryota</taxon>
        <taxon>Fungi</taxon>
        <taxon>Dikarya</taxon>
        <taxon>Ascomycota</taxon>
        <taxon>Pezizomycotina</taxon>
        <taxon>Dothideomycetes</taxon>
        <taxon>Dothideomycetes incertae sedis</taxon>
        <taxon>Botryosphaeriales</taxon>
        <taxon>Aplosporellaceae</taxon>
        <taxon>Aplosporella</taxon>
    </lineage>
</organism>
<dbReference type="EMBL" id="ML995478">
    <property type="protein sequence ID" value="KAF2144940.1"/>
    <property type="molecule type" value="Genomic_DNA"/>
</dbReference>
<dbReference type="PANTHER" id="PTHR33112:SF16">
    <property type="entry name" value="HETEROKARYON INCOMPATIBILITY DOMAIN-CONTAINING PROTEIN"/>
    <property type="match status" value="1"/>
</dbReference>
<dbReference type="AlphaFoldDB" id="A0A6A6BLF1"/>
<dbReference type="RefSeq" id="XP_033400652.1">
    <property type="nucleotide sequence ID" value="XM_033536210.1"/>
</dbReference>
<proteinExistence type="predicted"/>
<dbReference type="GeneID" id="54293706"/>
<evidence type="ECO:0000313" key="3">
    <source>
        <dbReference type="Proteomes" id="UP000799438"/>
    </source>
</evidence>
<gene>
    <name evidence="2" type="ORF">K452DRAFT_213182</name>
</gene>
<keyword evidence="3" id="KW-1185">Reference proteome</keyword>
<feature type="non-terminal residue" evidence="2">
    <location>
        <position position="1"/>
    </location>
</feature>
<feature type="non-terminal residue" evidence="2">
    <location>
        <position position="285"/>
    </location>
</feature>
<sequence>KYVALSHCWGDPSAPPLKTVKNSIAQMMEAIPKDDLPKNFRDAIAATQALGVRYLWIDSLCIIQDDHKDWEKESARMCDTYRYADVTICAATGNSCHDGFLQRRRRDMRSSLPNYGAHNRSSYRKFFRNSTGWGSRGWTLQESLMSTRRLVFNPNLMYLECGSYTLREDALIEKRHGSWIDATLKGSDEAIEDVLDRVWYLHASEYSSRRLTHVEDKLPAISALAKMVAEGTGAKYLAGLWKEDLIRGLNWHLDNDNPLSLEDYLADVMHPTKFIAPSWSWACHD</sequence>
<name>A0A6A6BLF1_9PEZI</name>
<evidence type="ECO:0000259" key="1">
    <source>
        <dbReference type="Pfam" id="PF06985"/>
    </source>
</evidence>
<accession>A0A6A6BLF1</accession>
<dbReference type="Proteomes" id="UP000799438">
    <property type="component" value="Unassembled WGS sequence"/>
</dbReference>
<dbReference type="InterPro" id="IPR010730">
    <property type="entry name" value="HET"/>
</dbReference>